<evidence type="ECO:0008006" key="4">
    <source>
        <dbReference type="Google" id="ProtNLM"/>
    </source>
</evidence>
<protein>
    <recommendedName>
        <fullName evidence="4">Phospholipase A2</fullName>
    </recommendedName>
</protein>
<dbReference type="GO" id="GO:0050482">
    <property type="term" value="P:arachidonate secretion"/>
    <property type="evidence" value="ECO:0007669"/>
    <property type="project" value="InterPro"/>
</dbReference>
<dbReference type="RefSeq" id="WP_185086499.1">
    <property type="nucleotide sequence ID" value="NZ_JACHJB010000002.1"/>
</dbReference>
<keyword evidence="1" id="KW-0732">Signal</keyword>
<accession>A0A7X0C7C7</accession>
<dbReference type="Gene3D" id="1.20.90.10">
    <property type="entry name" value="Phospholipase A2 domain"/>
    <property type="match status" value="1"/>
</dbReference>
<organism evidence="2 3">
    <name type="scientific">Nonomuraea muscovyensis</name>
    <dbReference type="NCBI Taxonomy" id="1124761"/>
    <lineage>
        <taxon>Bacteria</taxon>
        <taxon>Bacillati</taxon>
        <taxon>Actinomycetota</taxon>
        <taxon>Actinomycetes</taxon>
        <taxon>Streptosporangiales</taxon>
        <taxon>Streptosporangiaceae</taxon>
        <taxon>Nonomuraea</taxon>
    </lineage>
</organism>
<dbReference type="AlphaFoldDB" id="A0A7X0C7C7"/>
<dbReference type="SUPFAM" id="SSF48619">
    <property type="entry name" value="Phospholipase A2, PLA2"/>
    <property type="match status" value="1"/>
</dbReference>
<feature type="signal peptide" evidence="1">
    <location>
        <begin position="1"/>
        <end position="29"/>
    </location>
</feature>
<dbReference type="Pfam" id="PF09056">
    <property type="entry name" value="Phospholip_A2_3"/>
    <property type="match status" value="1"/>
</dbReference>
<gene>
    <name evidence="2" type="ORF">FHU36_005370</name>
</gene>
<keyword evidence="3" id="KW-1185">Reference proteome</keyword>
<evidence type="ECO:0000313" key="2">
    <source>
        <dbReference type="EMBL" id="MBB6348825.1"/>
    </source>
</evidence>
<dbReference type="Proteomes" id="UP000583800">
    <property type="component" value="Unassembled WGS sequence"/>
</dbReference>
<reference evidence="2 3" key="1">
    <citation type="submission" date="2020-08" db="EMBL/GenBank/DDBJ databases">
        <title>Sequencing the genomes of 1000 actinobacteria strains.</title>
        <authorList>
            <person name="Klenk H.-P."/>
        </authorList>
    </citation>
    <scope>NUCLEOTIDE SEQUENCE [LARGE SCALE GENOMIC DNA]</scope>
    <source>
        <strain evidence="2 3">DSM 45913</strain>
    </source>
</reference>
<dbReference type="GO" id="GO:0004623">
    <property type="term" value="F:phospholipase A2 activity"/>
    <property type="evidence" value="ECO:0007669"/>
    <property type="project" value="InterPro"/>
</dbReference>
<sequence length="166" mass="18411">MKRTRVIASGLVGTAAVLTLISAPAVANAEPSKAKKLAVAVQLTLPTEDSFWAWAKFRANRNKDSVKQYNFSWNSDGCSVKDAGKIPSVESWAKIFAIPCMRHDFGYRNLKDLVSTKRWNDTYRKGVDQALLQDMLRTCGGMKAHLKPSCRAAAAQFYAAVRWKGK</sequence>
<dbReference type="EMBL" id="JACHJB010000002">
    <property type="protein sequence ID" value="MBB6348825.1"/>
    <property type="molecule type" value="Genomic_DNA"/>
</dbReference>
<comment type="caution">
    <text evidence="2">The sequence shown here is derived from an EMBL/GenBank/DDBJ whole genome shotgun (WGS) entry which is preliminary data.</text>
</comment>
<proteinExistence type="predicted"/>
<dbReference type="GO" id="GO:0006644">
    <property type="term" value="P:phospholipid metabolic process"/>
    <property type="evidence" value="ECO:0007669"/>
    <property type="project" value="InterPro"/>
</dbReference>
<dbReference type="InterPro" id="IPR015141">
    <property type="entry name" value="PLipase_A2_prok/fun"/>
</dbReference>
<evidence type="ECO:0000313" key="3">
    <source>
        <dbReference type="Proteomes" id="UP000583800"/>
    </source>
</evidence>
<evidence type="ECO:0000256" key="1">
    <source>
        <dbReference type="SAM" id="SignalP"/>
    </source>
</evidence>
<name>A0A7X0C7C7_9ACTN</name>
<dbReference type="InterPro" id="IPR036444">
    <property type="entry name" value="PLipase_A2_dom_sf"/>
</dbReference>
<feature type="chain" id="PRO_5030888210" description="Phospholipase A2" evidence="1">
    <location>
        <begin position="30"/>
        <end position="166"/>
    </location>
</feature>